<keyword evidence="4" id="KW-0496">Mitochondrion</keyword>
<keyword evidence="5" id="KW-0687">Ribonucleoprotein</keyword>
<evidence type="ECO:0000313" key="9">
    <source>
        <dbReference type="Proteomes" id="UP001519460"/>
    </source>
</evidence>
<keyword evidence="3" id="KW-0689">Ribosomal protein</keyword>
<dbReference type="GO" id="GO:1990904">
    <property type="term" value="C:ribonucleoprotein complex"/>
    <property type="evidence" value="ECO:0007669"/>
    <property type="project" value="UniProtKB-KW"/>
</dbReference>
<dbReference type="GO" id="GO:0005739">
    <property type="term" value="C:mitochondrion"/>
    <property type="evidence" value="ECO:0007669"/>
    <property type="project" value="UniProtKB-SubCell"/>
</dbReference>
<comment type="similarity">
    <text evidence="2">Belongs to the mitochondrion-specific ribosomal protein mL50 family.</text>
</comment>
<evidence type="ECO:0000256" key="3">
    <source>
        <dbReference type="ARBA" id="ARBA00022980"/>
    </source>
</evidence>
<protein>
    <recommendedName>
        <fullName evidence="6">Large ribosomal subunit protein mL50</fullName>
    </recommendedName>
    <alternativeName>
        <fullName evidence="7">39S ribosomal protein L50, mitochondrial</fullName>
    </alternativeName>
</protein>
<evidence type="ECO:0000256" key="5">
    <source>
        <dbReference type="ARBA" id="ARBA00023274"/>
    </source>
</evidence>
<dbReference type="GO" id="GO:0005840">
    <property type="term" value="C:ribosome"/>
    <property type="evidence" value="ECO:0007669"/>
    <property type="project" value="UniProtKB-KW"/>
</dbReference>
<dbReference type="AlphaFoldDB" id="A0ABD0JZ73"/>
<dbReference type="Proteomes" id="UP001519460">
    <property type="component" value="Unassembled WGS sequence"/>
</dbReference>
<comment type="subcellular location">
    <subcellularLocation>
        <location evidence="1">Mitochondrion</location>
    </subcellularLocation>
</comment>
<evidence type="ECO:0000256" key="2">
    <source>
        <dbReference type="ARBA" id="ARBA00008860"/>
    </source>
</evidence>
<reference evidence="8 9" key="1">
    <citation type="journal article" date="2023" name="Sci. Data">
        <title>Genome assembly of the Korean intertidal mud-creeper Batillaria attramentaria.</title>
        <authorList>
            <person name="Patra A.K."/>
            <person name="Ho P.T."/>
            <person name="Jun S."/>
            <person name="Lee S.J."/>
            <person name="Kim Y."/>
            <person name="Won Y.J."/>
        </authorList>
    </citation>
    <scope>NUCLEOTIDE SEQUENCE [LARGE SCALE GENOMIC DNA]</scope>
    <source>
        <strain evidence="8">Wonlab-2016</strain>
    </source>
</reference>
<dbReference type="InterPro" id="IPR018305">
    <property type="entry name" value="Ribosomal_m50"/>
</dbReference>
<organism evidence="8 9">
    <name type="scientific">Batillaria attramentaria</name>
    <dbReference type="NCBI Taxonomy" id="370345"/>
    <lineage>
        <taxon>Eukaryota</taxon>
        <taxon>Metazoa</taxon>
        <taxon>Spiralia</taxon>
        <taxon>Lophotrochozoa</taxon>
        <taxon>Mollusca</taxon>
        <taxon>Gastropoda</taxon>
        <taxon>Caenogastropoda</taxon>
        <taxon>Sorbeoconcha</taxon>
        <taxon>Cerithioidea</taxon>
        <taxon>Batillariidae</taxon>
        <taxon>Batillaria</taxon>
    </lineage>
</organism>
<proteinExistence type="inferred from homology"/>
<gene>
    <name evidence="8" type="ORF">BaRGS_00028706</name>
</gene>
<evidence type="ECO:0000256" key="7">
    <source>
        <dbReference type="ARBA" id="ARBA00035398"/>
    </source>
</evidence>
<dbReference type="EMBL" id="JACVVK020000289">
    <property type="protein sequence ID" value="KAK7480069.1"/>
    <property type="molecule type" value="Genomic_DNA"/>
</dbReference>
<evidence type="ECO:0000313" key="8">
    <source>
        <dbReference type="EMBL" id="KAK7480069.1"/>
    </source>
</evidence>
<evidence type="ECO:0000256" key="1">
    <source>
        <dbReference type="ARBA" id="ARBA00004173"/>
    </source>
</evidence>
<comment type="caution">
    <text evidence="8">The sequence shown here is derived from an EMBL/GenBank/DDBJ whole genome shotgun (WGS) entry which is preliminary data.</text>
</comment>
<dbReference type="PANTHER" id="PTHR31542">
    <property type="entry name" value="39A RIBOSOMAL PROTEIN L50, MITOCHONDRIAL"/>
    <property type="match status" value="1"/>
</dbReference>
<keyword evidence="9" id="KW-1185">Reference proteome</keyword>
<evidence type="ECO:0000256" key="6">
    <source>
        <dbReference type="ARBA" id="ARBA00035183"/>
    </source>
</evidence>
<evidence type="ECO:0000256" key="4">
    <source>
        <dbReference type="ARBA" id="ARBA00023128"/>
    </source>
</evidence>
<accession>A0ABD0JZ73</accession>
<dbReference type="Pfam" id="PF10501">
    <property type="entry name" value="Ribosomal_L50"/>
    <property type="match status" value="1"/>
</dbReference>
<sequence>MAASLLATLRISSVKNAFCANRSVINQTWTRTAFFKRRKEKETEVATIEPEDQQPVVPAVFAKPLKKRTGIQQVRPYSPPADVEARVQRITTDVCSNVADWKNYVFENNRVKFKILTQMMAEFDHSIPNADLTNMKSVSDALRFFSTPVRDTSALEDLSKLDLPPNLHIQMDHLRFDPETDTMFGGVSAFPNRPTIVTSLKYRRKYGNKQ</sequence>
<name>A0ABD0JZ73_9CAEN</name>
<dbReference type="PANTHER" id="PTHR31542:SF1">
    <property type="entry name" value="LARGE RIBOSOMAL SUBUNIT PROTEIN ML50"/>
    <property type="match status" value="1"/>
</dbReference>